<sequence>MILLVYSKVQTATIHHSLPPFQIFSAIFSLTFRHCSKQSCCFAASSSQVNPELLSSSSSSSLARCVRICPVTCFRLQLIQALFA</sequence>
<accession>A0AAD5F489</accession>
<reference evidence="1 2" key="1">
    <citation type="journal article" date="2022" name="G3 (Bethesda)">
        <title>Whole-genome sequence and methylome profiling of the almond [Prunus dulcis (Mill.) D.A. Webb] cultivar 'Nonpareil'.</title>
        <authorList>
            <person name="D'Amico-Willman K.M."/>
            <person name="Ouma W.Z."/>
            <person name="Meulia T."/>
            <person name="Sideli G.M."/>
            <person name="Gradziel T.M."/>
            <person name="Fresnedo-Ramirez J."/>
        </authorList>
    </citation>
    <scope>NUCLEOTIDE SEQUENCE [LARGE SCALE GENOMIC DNA]</scope>
    <source>
        <strain evidence="1">Clone GOH B32 T37-40</strain>
    </source>
</reference>
<proteinExistence type="predicted"/>
<organism evidence="1 2">
    <name type="scientific">Prunus dulcis</name>
    <name type="common">Almond</name>
    <name type="synonym">Amygdalus dulcis</name>
    <dbReference type="NCBI Taxonomy" id="3755"/>
    <lineage>
        <taxon>Eukaryota</taxon>
        <taxon>Viridiplantae</taxon>
        <taxon>Streptophyta</taxon>
        <taxon>Embryophyta</taxon>
        <taxon>Tracheophyta</taxon>
        <taxon>Spermatophyta</taxon>
        <taxon>Magnoliopsida</taxon>
        <taxon>eudicotyledons</taxon>
        <taxon>Gunneridae</taxon>
        <taxon>Pentapetalae</taxon>
        <taxon>rosids</taxon>
        <taxon>fabids</taxon>
        <taxon>Rosales</taxon>
        <taxon>Rosaceae</taxon>
        <taxon>Amygdaloideae</taxon>
        <taxon>Amygdaleae</taxon>
        <taxon>Prunus</taxon>
    </lineage>
</organism>
<dbReference type="AlphaFoldDB" id="A0AAD5F489"/>
<evidence type="ECO:0000313" key="2">
    <source>
        <dbReference type="Proteomes" id="UP001054821"/>
    </source>
</evidence>
<evidence type="ECO:0000313" key="1">
    <source>
        <dbReference type="EMBL" id="KAI5352669.1"/>
    </source>
</evidence>
<keyword evidence="2" id="KW-1185">Reference proteome</keyword>
<comment type="caution">
    <text evidence="1">The sequence shown here is derived from an EMBL/GenBank/DDBJ whole genome shotgun (WGS) entry which is preliminary data.</text>
</comment>
<gene>
    <name evidence="1" type="ORF">L3X38_005560</name>
</gene>
<dbReference type="Proteomes" id="UP001054821">
    <property type="component" value="Chromosome 1"/>
</dbReference>
<dbReference type="EMBL" id="JAJFAZ020000001">
    <property type="protein sequence ID" value="KAI5352669.1"/>
    <property type="molecule type" value="Genomic_DNA"/>
</dbReference>
<name>A0AAD5F489_PRUDU</name>
<protein>
    <submittedName>
        <fullName evidence="1">Uncharacterized protein</fullName>
    </submittedName>
</protein>